<evidence type="ECO:0000313" key="4">
    <source>
        <dbReference type="Proteomes" id="UP001255856"/>
    </source>
</evidence>
<gene>
    <name evidence="3" type="ORF">QBZ16_000939</name>
</gene>
<protein>
    <recommendedName>
        <fullName evidence="2">DOT1 domain-containing protein</fullName>
    </recommendedName>
</protein>
<dbReference type="GO" id="GO:0031151">
    <property type="term" value="F:histone H3K79 methyltransferase activity"/>
    <property type="evidence" value="ECO:0007669"/>
    <property type="project" value="InterPro"/>
</dbReference>
<dbReference type="InterPro" id="IPR025789">
    <property type="entry name" value="DOT1_dom"/>
</dbReference>
<comment type="caution">
    <text evidence="3">The sequence shown here is derived from an EMBL/GenBank/DDBJ whole genome shotgun (WGS) entry which is preliminary data.</text>
</comment>
<dbReference type="Proteomes" id="UP001255856">
    <property type="component" value="Unassembled WGS sequence"/>
</dbReference>
<feature type="region of interest" description="Disordered" evidence="1">
    <location>
        <begin position="287"/>
        <end position="353"/>
    </location>
</feature>
<dbReference type="InterPro" id="IPR029063">
    <property type="entry name" value="SAM-dependent_MTases_sf"/>
</dbReference>
<organism evidence="3 4">
    <name type="scientific">Prototheca wickerhamii</name>
    <dbReference type="NCBI Taxonomy" id="3111"/>
    <lineage>
        <taxon>Eukaryota</taxon>
        <taxon>Viridiplantae</taxon>
        <taxon>Chlorophyta</taxon>
        <taxon>core chlorophytes</taxon>
        <taxon>Trebouxiophyceae</taxon>
        <taxon>Chlorellales</taxon>
        <taxon>Chlorellaceae</taxon>
        <taxon>Prototheca</taxon>
    </lineage>
</organism>
<dbReference type="SUPFAM" id="SSF53335">
    <property type="entry name" value="S-adenosyl-L-methionine-dependent methyltransferases"/>
    <property type="match status" value="1"/>
</dbReference>
<dbReference type="EMBL" id="JASFZW010000010">
    <property type="protein sequence ID" value="KAK2076414.1"/>
    <property type="molecule type" value="Genomic_DNA"/>
</dbReference>
<sequence>MQSIENNLGGGEGIEGLYGSITRTGTQKILASMVEHCGLGSESSLVDVGAGLGRPLLHALVYPGVKATLGVELDEIKVQKARVFLKQSVQRVQRKGLLPEDLELPMMQCAAIEEVASLERCTHAYSFWEGVPIPAREAFGKLVARSDGVQGVAVIQRAMRDPEGAMLSLGFGQLSLRASFPVSMSGSGRSFTAYVFAREAPALRRAADSAVQGGLAAMRQTKPGAAAARAADKLGKPDRESRSARRALIMSADKTYTQQAADALNQAQHVAAETWEATKNKVSEVTGAAQNRAEETKNDATSHQSGVRGLVDDAKNKATELGNRASEKTTEAKHSAQESTNKAANIADEKARQ</sequence>
<name>A0AAD9IDX5_PROWI</name>
<reference evidence="3" key="1">
    <citation type="submission" date="2021-01" db="EMBL/GenBank/DDBJ databases">
        <authorList>
            <person name="Eckstrom K.M.E."/>
        </authorList>
    </citation>
    <scope>NUCLEOTIDE SEQUENCE</scope>
    <source>
        <strain evidence="3">UVCC 0001</strain>
    </source>
</reference>
<dbReference type="AlphaFoldDB" id="A0AAD9IDX5"/>
<proteinExistence type="predicted"/>
<evidence type="ECO:0000259" key="2">
    <source>
        <dbReference type="Pfam" id="PF08123"/>
    </source>
</evidence>
<feature type="domain" description="DOT1" evidence="2">
    <location>
        <begin position="27"/>
        <end position="103"/>
    </location>
</feature>
<dbReference type="Gene3D" id="3.40.50.150">
    <property type="entry name" value="Vaccinia Virus protein VP39"/>
    <property type="match status" value="1"/>
</dbReference>
<feature type="compositionally biased region" description="Basic and acidic residues" evidence="1">
    <location>
        <begin position="325"/>
        <end position="336"/>
    </location>
</feature>
<dbReference type="Pfam" id="PF08123">
    <property type="entry name" value="DOT1"/>
    <property type="match status" value="1"/>
</dbReference>
<keyword evidence="4" id="KW-1185">Reference proteome</keyword>
<evidence type="ECO:0000313" key="3">
    <source>
        <dbReference type="EMBL" id="KAK2076414.1"/>
    </source>
</evidence>
<accession>A0AAD9IDX5</accession>
<evidence type="ECO:0000256" key="1">
    <source>
        <dbReference type="SAM" id="MobiDB-lite"/>
    </source>
</evidence>